<evidence type="ECO:0000313" key="2">
    <source>
        <dbReference type="Proteomes" id="UP001337681"/>
    </source>
</evidence>
<name>A0ABU7GY52_9SPHI</name>
<reference evidence="1 2" key="1">
    <citation type="submission" date="2024-01" db="EMBL/GenBank/DDBJ databases">
        <title>Pedobacter sp. nov., isolated from oil-contaminated soil.</title>
        <authorList>
            <person name="Le N.T.T."/>
        </authorList>
    </citation>
    <scope>NUCLEOTIDE SEQUENCE [LARGE SCALE GENOMIC DNA]</scope>
    <source>
        <strain evidence="1 2">VNH31</strain>
    </source>
</reference>
<keyword evidence="2" id="KW-1185">Reference proteome</keyword>
<comment type="caution">
    <text evidence="1">The sequence shown here is derived from an EMBL/GenBank/DDBJ whole genome shotgun (WGS) entry which is preliminary data.</text>
</comment>
<dbReference type="RefSeq" id="WP_330144887.1">
    <property type="nucleotide sequence ID" value="NZ_JAZDQU010000001.1"/>
</dbReference>
<evidence type="ECO:0008006" key="3">
    <source>
        <dbReference type="Google" id="ProtNLM"/>
    </source>
</evidence>
<dbReference type="EMBL" id="JAZDQU010000001">
    <property type="protein sequence ID" value="MEE1883962.1"/>
    <property type="molecule type" value="Genomic_DNA"/>
</dbReference>
<proteinExistence type="predicted"/>
<sequence length="125" mass="14610">MYKRDLITAEIQKLSLILAKIMGLKIEDPLFFANKITDAIAENFNLNLHELQVLNRDQLLEKFKSSNLNAQQLDMLIKFIIPLLHNNTENKDSLKHLLLNIYTILEVNYKFLSLENFNHAKELNT</sequence>
<organism evidence="1 2">
    <name type="scientific">Pedobacter flavus</name>
    <dbReference type="NCBI Taxonomy" id="3113906"/>
    <lineage>
        <taxon>Bacteria</taxon>
        <taxon>Pseudomonadati</taxon>
        <taxon>Bacteroidota</taxon>
        <taxon>Sphingobacteriia</taxon>
        <taxon>Sphingobacteriales</taxon>
        <taxon>Sphingobacteriaceae</taxon>
        <taxon>Pedobacter</taxon>
    </lineage>
</organism>
<protein>
    <recommendedName>
        <fullName evidence="3">TerB family tellurite resistance protein</fullName>
    </recommendedName>
</protein>
<evidence type="ECO:0000313" key="1">
    <source>
        <dbReference type="EMBL" id="MEE1883962.1"/>
    </source>
</evidence>
<accession>A0ABU7GY52</accession>
<gene>
    <name evidence="1" type="ORF">VRU49_00895</name>
</gene>
<dbReference type="Proteomes" id="UP001337681">
    <property type="component" value="Unassembled WGS sequence"/>
</dbReference>